<comment type="caution">
    <text evidence="2">The sequence shown here is derived from an EMBL/GenBank/DDBJ whole genome shotgun (WGS) entry which is preliminary data.</text>
</comment>
<gene>
    <name evidence="2" type="ORF">HGRIS_006802</name>
</gene>
<evidence type="ECO:0000256" key="1">
    <source>
        <dbReference type="SAM" id="MobiDB-lite"/>
    </source>
</evidence>
<dbReference type="EMBL" id="JASNQZ010000010">
    <property type="protein sequence ID" value="KAL0952544.1"/>
    <property type="molecule type" value="Genomic_DNA"/>
</dbReference>
<organism evidence="2 3">
    <name type="scientific">Hohenbuehelia grisea</name>
    <dbReference type="NCBI Taxonomy" id="104357"/>
    <lineage>
        <taxon>Eukaryota</taxon>
        <taxon>Fungi</taxon>
        <taxon>Dikarya</taxon>
        <taxon>Basidiomycota</taxon>
        <taxon>Agaricomycotina</taxon>
        <taxon>Agaricomycetes</taxon>
        <taxon>Agaricomycetidae</taxon>
        <taxon>Agaricales</taxon>
        <taxon>Pleurotineae</taxon>
        <taxon>Pleurotaceae</taxon>
        <taxon>Hohenbuehelia</taxon>
    </lineage>
</organism>
<protein>
    <submittedName>
        <fullName evidence="2">Uncharacterized protein</fullName>
    </submittedName>
</protein>
<name>A0ABR3JA63_9AGAR</name>
<accession>A0ABR3JA63</accession>
<sequence length="211" mass="23596">MPWCRLPKWNNNHGVGTLATNVEQSPIAHRPSATQQCPRVILWKNSESTIPQRNMPPRKHNKKLTVGLNPYPKVSPSADAPTNDSERGYLRSMHAVEPKMLKGSGWPGQGVLMKTSSVPIKVYVKVPDYNNRGPGPTPGATTSPAPSVWPKAPKFITRNLPIGPQPGFSKIDWCHRRPRFPVRQGLILKRPVDTRALYQLQLARSFGAQYR</sequence>
<evidence type="ECO:0000313" key="3">
    <source>
        <dbReference type="Proteomes" id="UP001556367"/>
    </source>
</evidence>
<dbReference type="Proteomes" id="UP001556367">
    <property type="component" value="Unassembled WGS sequence"/>
</dbReference>
<keyword evidence="3" id="KW-1185">Reference proteome</keyword>
<feature type="region of interest" description="Disordered" evidence="1">
    <location>
        <begin position="47"/>
        <end position="85"/>
    </location>
</feature>
<evidence type="ECO:0000313" key="2">
    <source>
        <dbReference type="EMBL" id="KAL0952544.1"/>
    </source>
</evidence>
<reference evidence="3" key="1">
    <citation type="submission" date="2024-06" db="EMBL/GenBank/DDBJ databases">
        <title>Multi-omics analyses provide insights into the biosynthesis of the anticancer antibiotic pleurotin in Hohenbuehelia grisea.</title>
        <authorList>
            <person name="Weaver J.A."/>
            <person name="Alberti F."/>
        </authorList>
    </citation>
    <scope>NUCLEOTIDE SEQUENCE [LARGE SCALE GENOMIC DNA]</scope>
    <source>
        <strain evidence="3">T-177</strain>
    </source>
</reference>
<proteinExistence type="predicted"/>